<evidence type="ECO:0000256" key="3">
    <source>
        <dbReference type="ARBA" id="ARBA00022989"/>
    </source>
</evidence>
<keyword evidence="8" id="KW-1185">Reference proteome</keyword>
<dbReference type="OrthoDB" id="4775437at2"/>
<evidence type="ECO:0000256" key="4">
    <source>
        <dbReference type="ARBA" id="ARBA00023136"/>
    </source>
</evidence>
<dbReference type="Proteomes" id="UP000286208">
    <property type="component" value="Unassembled WGS sequence"/>
</dbReference>
<feature type="region of interest" description="Disordered" evidence="5">
    <location>
        <begin position="1"/>
        <end position="44"/>
    </location>
</feature>
<feature type="transmembrane region" description="Helical" evidence="6">
    <location>
        <begin position="101"/>
        <end position="128"/>
    </location>
</feature>
<keyword evidence="2 6" id="KW-0812">Transmembrane</keyword>
<keyword evidence="4 6" id="KW-0472">Membrane</keyword>
<proteinExistence type="predicted"/>
<accession>A0A3S3ECW4</accession>
<protein>
    <submittedName>
        <fullName evidence="7">CD225/dispanin family protein</fullName>
    </submittedName>
</protein>
<reference evidence="7 8" key="1">
    <citation type="submission" date="2018-11" db="EMBL/GenBank/DDBJ databases">
        <title>Rhodococcus spongicola sp. nov. and Rhodococcus xishaensis sp. nov. from marine sponges.</title>
        <authorList>
            <person name="Li L."/>
            <person name="Lin H.W."/>
        </authorList>
    </citation>
    <scope>NUCLEOTIDE SEQUENCE [LARGE SCALE GENOMIC DNA]</scope>
    <source>
        <strain evidence="7 8">CCTCC AB2014297</strain>
    </source>
</reference>
<dbReference type="RefSeq" id="WP_127914976.1">
    <property type="nucleotide sequence ID" value="NZ_RKLP01000002.1"/>
</dbReference>
<evidence type="ECO:0000256" key="2">
    <source>
        <dbReference type="ARBA" id="ARBA00022692"/>
    </source>
</evidence>
<dbReference type="InterPro" id="IPR007593">
    <property type="entry name" value="CD225/Dispanin_fam"/>
</dbReference>
<sequence length="139" mass="14796">MSEPTFNQPPAGEPFGGQPGYPQQPYPGAPQYPTAPVPGQYGGQPPLPPSNAGWAVAAIIFFWPVAFAAFNHLHSIFPRWSMGDYQGAQYASERVKTLGKIALGVGIGLFVLAVVMWFVMLAAFTVAVDDAGTTATYYG</sequence>
<feature type="transmembrane region" description="Helical" evidence="6">
    <location>
        <begin position="52"/>
        <end position="73"/>
    </location>
</feature>
<evidence type="ECO:0000256" key="5">
    <source>
        <dbReference type="SAM" id="MobiDB-lite"/>
    </source>
</evidence>
<comment type="caution">
    <text evidence="7">The sequence shown here is derived from an EMBL/GenBank/DDBJ whole genome shotgun (WGS) entry which is preliminary data.</text>
</comment>
<keyword evidence="3 6" id="KW-1133">Transmembrane helix</keyword>
<dbReference type="AlphaFoldDB" id="A0A3S3ECW4"/>
<evidence type="ECO:0000313" key="8">
    <source>
        <dbReference type="Proteomes" id="UP000286208"/>
    </source>
</evidence>
<evidence type="ECO:0000313" key="7">
    <source>
        <dbReference type="EMBL" id="RVW10547.1"/>
    </source>
</evidence>
<evidence type="ECO:0000256" key="1">
    <source>
        <dbReference type="ARBA" id="ARBA00004370"/>
    </source>
</evidence>
<gene>
    <name evidence="7" type="ORF">EGT67_05105</name>
</gene>
<comment type="subcellular location">
    <subcellularLocation>
        <location evidence="1">Membrane</location>
    </subcellularLocation>
</comment>
<dbReference type="EMBL" id="RKLP01000002">
    <property type="protein sequence ID" value="RVW10547.1"/>
    <property type="molecule type" value="Genomic_DNA"/>
</dbReference>
<name>A0A3S3ECW4_9NOCA</name>
<dbReference type="GO" id="GO:0016020">
    <property type="term" value="C:membrane"/>
    <property type="evidence" value="ECO:0007669"/>
    <property type="project" value="UniProtKB-SubCell"/>
</dbReference>
<dbReference type="Pfam" id="PF04505">
    <property type="entry name" value="CD225"/>
    <property type="match status" value="1"/>
</dbReference>
<evidence type="ECO:0000256" key="6">
    <source>
        <dbReference type="SAM" id="Phobius"/>
    </source>
</evidence>
<feature type="compositionally biased region" description="Pro residues" evidence="5">
    <location>
        <begin position="22"/>
        <end position="36"/>
    </location>
</feature>
<organism evidence="7 8">
    <name type="scientific">Prescottella agglutinans</name>
    <dbReference type="NCBI Taxonomy" id="1644129"/>
    <lineage>
        <taxon>Bacteria</taxon>
        <taxon>Bacillati</taxon>
        <taxon>Actinomycetota</taxon>
        <taxon>Actinomycetes</taxon>
        <taxon>Mycobacteriales</taxon>
        <taxon>Nocardiaceae</taxon>
        <taxon>Prescottella</taxon>
    </lineage>
</organism>